<reference evidence="2 3" key="1">
    <citation type="submission" date="2013-04" db="EMBL/GenBank/DDBJ databases">
        <authorList>
            <person name="Lin L."/>
            <person name="Zeng Z."/>
            <person name="Xie J."/>
            <person name="Luo L."/>
            <person name="Yang Z."/>
            <person name="Liang W."/>
            <person name="Lin H."/>
            <person name="Dong C."/>
            <person name="Sun Y."/>
        </authorList>
    </citation>
    <scope>NUCLEOTIDE SEQUENCE [LARGE SCALE GENOMIC DNA]</scope>
    <source>
        <strain evidence="2 3">CQ-W70</strain>
    </source>
</reference>
<gene>
    <name evidence="2" type="ORF">K668_00130</name>
</gene>
<proteinExistence type="predicted"/>
<dbReference type="GO" id="GO:0000287">
    <property type="term" value="F:magnesium ion binding"/>
    <property type="evidence" value="ECO:0007669"/>
    <property type="project" value="TreeGrafter"/>
</dbReference>
<evidence type="ECO:0000256" key="1">
    <source>
        <dbReference type="ARBA" id="ARBA00001946"/>
    </source>
</evidence>
<dbReference type="AlphaFoldDB" id="A0A059Y332"/>
<dbReference type="KEGG" id="mbq:K668_00130"/>
<dbReference type="Pfam" id="PF08282">
    <property type="entry name" value="Hydrolase_3"/>
    <property type="match status" value="1"/>
</dbReference>
<dbReference type="GO" id="GO:0005829">
    <property type="term" value="C:cytosol"/>
    <property type="evidence" value="ECO:0007669"/>
    <property type="project" value="TreeGrafter"/>
</dbReference>
<dbReference type="HOGENOM" id="CLU_044146_1_3_14"/>
<dbReference type="GeneID" id="31507389"/>
<dbReference type="GO" id="GO:0016791">
    <property type="term" value="F:phosphatase activity"/>
    <property type="evidence" value="ECO:0007669"/>
    <property type="project" value="TreeGrafter"/>
</dbReference>
<dbReference type="PANTHER" id="PTHR10000">
    <property type="entry name" value="PHOSPHOSERINE PHOSPHATASE"/>
    <property type="match status" value="1"/>
</dbReference>
<evidence type="ECO:0000313" key="2">
    <source>
        <dbReference type="EMBL" id="AIA33618.1"/>
    </source>
</evidence>
<dbReference type="PANTHER" id="PTHR10000:SF8">
    <property type="entry name" value="HAD SUPERFAMILY HYDROLASE-LIKE, TYPE 3"/>
    <property type="match status" value="1"/>
</dbReference>
<dbReference type="Gene3D" id="3.40.50.1000">
    <property type="entry name" value="HAD superfamily/HAD-like"/>
    <property type="match status" value="1"/>
</dbReference>
<name>A0A059Y332_MYCBV</name>
<sequence length="276" mass="31104">MKSIVKPKIIFVDLDGTTIDLKIKGHKRISAENLEYIKKAREAGIEVVVSTGRPPTKATNVFLEPMQCLDNFIAWNGAYIKQDGKVIYFDKFEKDDVAKIYDEIVKHGISVIFNSDTKDLAFTHNWLISIALRWTRGKAKRYQYFKNDTEINKMVLWHPSKSKLHSFAMLLKEKYRGICEIAFTGNRNEVLEITPKGSTKGFAEVTYAKARGVSPEECVHIGDTLNDATCASHVGQLIAMKNSTVSLKIIADVISPFTNKKAGLGKTIEHFFLSKQ</sequence>
<dbReference type="InterPro" id="IPR006379">
    <property type="entry name" value="HAD-SF_hydro_IIB"/>
</dbReference>
<dbReference type="Gene3D" id="3.30.1240.10">
    <property type="match status" value="1"/>
</dbReference>
<dbReference type="Proteomes" id="UP000027182">
    <property type="component" value="Chromosome"/>
</dbReference>
<dbReference type="PATRIC" id="fig|1316930.3.peg.26"/>
<organism evidence="2 3">
    <name type="scientific">Mycoplasmopsis bovis CQ-W70</name>
    <dbReference type="NCBI Taxonomy" id="1316930"/>
    <lineage>
        <taxon>Bacteria</taxon>
        <taxon>Bacillati</taxon>
        <taxon>Mycoplasmatota</taxon>
        <taxon>Mycoplasmoidales</taxon>
        <taxon>Metamycoplasmataceae</taxon>
        <taxon>Mycoplasmopsis</taxon>
    </lineage>
</organism>
<dbReference type="SUPFAM" id="SSF56784">
    <property type="entry name" value="HAD-like"/>
    <property type="match status" value="1"/>
</dbReference>
<accession>A0A059Y332</accession>
<dbReference type="InterPro" id="IPR036412">
    <property type="entry name" value="HAD-like_sf"/>
</dbReference>
<comment type="cofactor">
    <cofactor evidence="1">
        <name>Mg(2+)</name>
        <dbReference type="ChEBI" id="CHEBI:18420"/>
    </cofactor>
</comment>
<keyword evidence="2" id="KW-0378">Hydrolase</keyword>
<evidence type="ECO:0000313" key="3">
    <source>
        <dbReference type="Proteomes" id="UP000027182"/>
    </source>
</evidence>
<dbReference type="RefSeq" id="WP_013456023.1">
    <property type="nucleotide sequence ID" value="NZ_CP005933.1"/>
</dbReference>
<dbReference type="EMBL" id="CP005933">
    <property type="protein sequence ID" value="AIA33618.1"/>
    <property type="molecule type" value="Genomic_DNA"/>
</dbReference>
<dbReference type="InterPro" id="IPR023214">
    <property type="entry name" value="HAD_sf"/>
</dbReference>
<protein>
    <submittedName>
        <fullName evidence="2">Hydrolase of the HAD superfamily protein</fullName>
    </submittedName>
</protein>
<dbReference type="NCBIfam" id="TIGR01484">
    <property type="entry name" value="HAD-SF-IIB"/>
    <property type="match status" value="1"/>
</dbReference>